<dbReference type="PANTHER" id="PTHR46797">
    <property type="entry name" value="HTH-TYPE TRANSCRIPTIONAL REGULATOR"/>
    <property type="match status" value="1"/>
</dbReference>
<dbReference type="AlphaFoldDB" id="A0A6L9G4V5"/>
<name>A0A6L9G4V5_9MICC</name>
<reference evidence="5 6" key="1">
    <citation type="submission" date="2020-01" db="EMBL/GenBank/DDBJ databases">
        <title>Glutamicibacter soli M275.</title>
        <authorList>
            <person name="Meng X."/>
        </authorList>
    </citation>
    <scope>NUCLEOTIDE SEQUENCE [LARGE SCALE GENOMIC DNA]</scope>
    <source>
        <strain evidence="5 6">M275</strain>
    </source>
</reference>
<dbReference type="InterPro" id="IPR007612">
    <property type="entry name" value="LOR"/>
</dbReference>
<dbReference type="InterPro" id="IPR050807">
    <property type="entry name" value="TransReg_Diox_bact_type"/>
</dbReference>
<dbReference type="Pfam" id="PF04525">
    <property type="entry name" value="LOR"/>
    <property type="match status" value="1"/>
</dbReference>
<dbReference type="CDD" id="cd00093">
    <property type="entry name" value="HTH_XRE"/>
    <property type="match status" value="1"/>
</dbReference>
<dbReference type="InterPro" id="IPR038595">
    <property type="entry name" value="LOR_sf"/>
</dbReference>
<evidence type="ECO:0000313" key="5">
    <source>
        <dbReference type="EMBL" id="NAZ16219.1"/>
    </source>
</evidence>
<evidence type="ECO:0000313" key="6">
    <source>
        <dbReference type="Proteomes" id="UP000477543"/>
    </source>
</evidence>
<dbReference type="PROSITE" id="PS50943">
    <property type="entry name" value="HTH_CROC1"/>
    <property type="match status" value="1"/>
</dbReference>
<dbReference type="InterPro" id="IPR010982">
    <property type="entry name" value="Lambda_DNA-bd_dom_sf"/>
</dbReference>
<keyword evidence="3" id="KW-1133">Transmembrane helix</keyword>
<dbReference type="GO" id="GO:0005829">
    <property type="term" value="C:cytosol"/>
    <property type="evidence" value="ECO:0007669"/>
    <property type="project" value="TreeGrafter"/>
</dbReference>
<accession>A0A6L9G4V5</accession>
<dbReference type="SMART" id="SM00530">
    <property type="entry name" value="HTH_XRE"/>
    <property type="match status" value="1"/>
</dbReference>
<dbReference type="Gene3D" id="1.10.260.40">
    <property type="entry name" value="lambda repressor-like DNA-binding domains"/>
    <property type="match status" value="1"/>
</dbReference>
<dbReference type="EMBL" id="WYDN01000007">
    <property type="protein sequence ID" value="NAZ16219.1"/>
    <property type="molecule type" value="Genomic_DNA"/>
</dbReference>
<evidence type="ECO:0000256" key="3">
    <source>
        <dbReference type="SAM" id="Phobius"/>
    </source>
</evidence>
<evidence type="ECO:0000259" key="4">
    <source>
        <dbReference type="PROSITE" id="PS50943"/>
    </source>
</evidence>
<dbReference type="GO" id="GO:0003700">
    <property type="term" value="F:DNA-binding transcription factor activity"/>
    <property type="evidence" value="ECO:0007669"/>
    <property type="project" value="TreeGrafter"/>
</dbReference>
<dbReference type="GO" id="GO:0003677">
    <property type="term" value="F:DNA binding"/>
    <property type="evidence" value="ECO:0007669"/>
    <property type="project" value="UniProtKB-KW"/>
</dbReference>
<dbReference type="InterPro" id="IPR001387">
    <property type="entry name" value="Cro/C1-type_HTH"/>
</dbReference>
<sequence>MNESRIAEIRRSKGWTQERLAAESSVTVRTIQRLEAGQDASMDTLSRIAAALQVPVGDLFASVQTPQFQASVEGLEQHMAQQQEQRDSYTKGIVLVYRGAGLVVVFATVILALSLELGWIIWLAIPVYWGAGRLALEAAFRLKLDPKLDERYRCPRRTAHSWAESRSMARGWQTANGIIAGMTIFESDVLVIQQTKNLMKNDFAILDGEGVQVAHVETGGSALGRMFAGSRQLTVFDGPDNPVLQVKDTMSVGRDRMEIMDGRGNQIATLVKRITFFKTKVTADFQGEEIDLDGNLWDFEFQISARGQVIATVSRSWSGLGNALIGKSTYAVRLAPNLSPGHRLMTVGAVLALDLIREKQSRG</sequence>
<dbReference type="RefSeq" id="WP_161448929.1">
    <property type="nucleotide sequence ID" value="NZ_WYDN01000007.1"/>
</dbReference>
<dbReference type="Proteomes" id="UP000477543">
    <property type="component" value="Unassembled WGS sequence"/>
</dbReference>
<gene>
    <name evidence="5" type="ORF">GT020_09100</name>
</gene>
<keyword evidence="3" id="KW-0472">Membrane</keyword>
<feature type="domain" description="HTH cro/C1-type" evidence="4">
    <location>
        <begin position="6"/>
        <end position="59"/>
    </location>
</feature>
<evidence type="ECO:0000256" key="1">
    <source>
        <dbReference type="ARBA" id="ARBA00005437"/>
    </source>
</evidence>
<keyword evidence="3" id="KW-0812">Transmembrane</keyword>
<protein>
    <submittedName>
        <fullName evidence="5">Helix-turn-helix domain-containing protein</fullName>
    </submittedName>
</protein>
<dbReference type="SUPFAM" id="SSF54518">
    <property type="entry name" value="Tubby C-terminal domain-like"/>
    <property type="match status" value="1"/>
</dbReference>
<keyword evidence="2" id="KW-0238">DNA-binding</keyword>
<evidence type="ECO:0000256" key="2">
    <source>
        <dbReference type="ARBA" id="ARBA00023125"/>
    </source>
</evidence>
<dbReference type="Gene3D" id="2.40.160.200">
    <property type="entry name" value="LURP1-related"/>
    <property type="match status" value="1"/>
</dbReference>
<comment type="caution">
    <text evidence="5">The sequence shown here is derived from an EMBL/GenBank/DDBJ whole genome shotgun (WGS) entry which is preliminary data.</text>
</comment>
<dbReference type="SUPFAM" id="SSF47413">
    <property type="entry name" value="lambda repressor-like DNA-binding domains"/>
    <property type="match status" value="1"/>
</dbReference>
<comment type="similarity">
    <text evidence="1">Belongs to the LOR family.</text>
</comment>
<dbReference type="InterPro" id="IPR025659">
    <property type="entry name" value="Tubby-like_C"/>
</dbReference>
<dbReference type="PANTHER" id="PTHR46797:SF1">
    <property type="entry name" value="METHYLPHOSPHONATE SYNTHASE"/>
    <property type="match status" value="1"/>
</dbReference>
<feature type="transmembrane region" description="Helical" evidence="3">
    <location>
        <begin position="95"/>
        <end position="113"/>
    </location>
</feature>
<organism evidence="5 6">
    <name type="scientific">Glutamicibacter soli</name>
    <dbReference type="NCBI Taxonomy" id="453836"/>
    <lineage>
        <taxon>Bacteria</taxon>
        <taxon>Bacillati</taxon>
        <taxon>Actinomycetota</taxon>
        <taxon>Actinomycetes</taxon>
        <taxon>Micrococcales</taxon>
        <taxon>Micrococcaceae</taxon>
        <taxon>Glutamicibacter</taxon>
    </lineage>
</organism>
<proteinExistence type="inferred from homology"/>
<dbReference type="Pfam" id="PF01381">
    <property type="entry name" value="HTH_3"/>
    <property type="match status" value="1"/>
</dbReference>